<dbReference type="EMBL" id="HBUF01678898">
    <property type="protein sequence ID" value="CAG6792004.1"/>
    <property type="molecule type" value="Transcribed_RNA"/>
</dbReference>
<dbReference type="EMBL" id="HBUF01364451">
    <property type="protein sequence ID" value="CAG6722787.1"/>
    <property type="molecule type" value="Transcribed_RNA"/>
</dbReference>
<organism evidence="1">
    <name type="scientific">Cacopsylla melanoneura</name>
    <dbReference type="NCBI Taxonomy" id="428564"/>
    <lineage>
        <taxon>Eukaryota</taxon>
        <taxon>Metazoa</taxon>
        <taxon>Ecdysozoa</taxon>
        <taxon>Arthropoda</taxon>
        <taxon>Hexapoda</taxon>
        <taxon>Insecta</taxon>
        <taxon>Pterygota</taxon>
        <taxon>Neoptera</taxon>
        <taxon>Paraneoptera</taxon>
        <taxon>Hemiptera</taxon>
        <taxon>Sternorrhyncha</taxon>
        <taxon>Psylloidea</taxon>
        <taxon>Psyllidae</taxon>
        <taxon>Psyllinae</taxon>
        <taxon>Cacopsylla</taxon>
    </lineage>
</organism>
<dbReference type="EMBL" id="HBUF01364452">
    <property type="protein sequence ID" value="CAG6722790.1"/>
    <property type="molecule type" value="Transcribed_RNA"/>
</dbReference>
<protein>
    <submittedName>
        <fullName evidence="1">Uncharacterized protein</fullName>
    </submittedName>
</protein>
<evidence type="ECO:0000313" key="1">
    <source>
        <dbReference type="EMBL" id="CAG6722787.1"/>
    </source>
</evidence>
<dbReference type="EMBL" id="HBUF01212334">
    <property type="protein sequence ID" value="CAG6665950.1"/>
    <property type="molecule type" value="Transcribed_RNA"/>
</dbReference>
<dbReference type="EMBL" id="HBUF01212333">
    <property type="protein sequence ID" value="CAG6665948.1"/>
    <property type="molecule type" value="Transcribed_RNA"/>
</dbReference>
<dbReference type="EMBL" id="HBUF01678896">
    <property type="protein sequence ID" value="CAG6792000.1"/>
    <property type="molecule type" value="Transcribed_RNA"/>
</dbReference>
<proteinExistence type="predicted"/>
<dbReference type="AlphaFoldDB" id="A0A8D8VK09"/>
<reference evidence="1" key="1">
    <citation type="submission" date="2021-05" db="EMBL/GenBank/DDBJ databases">
        <authorList>
            <person name="Alioto T."/>
            <person name="Alioto T."/>
            <person name="Gomez Garrido J."/>
        </authorList>
    </citation>
    <scope>NUCLEOTIDE SEQUENCE</scope>
</reference>
<name>A0A8D8VK09_9HEMI</name>
<dbReference type="EMBL" id="HBUF01678897">
    <property type="protein sequence ID" value="CAG6792002.1"/>
    <property type="molecule type" value="Transcribed_RNA"/>
</dbReference>
<sequence length="110" mass="12896">MRYLSSWVGERSVKWSNVGRREPMRLWPSRFSRTIPRMRARDKLRCPFCPVSPRRVRTSSTLCVRSSVSSTRITPASCLKCWNKTCTTFSNRTSSPLCLSSIFDPYYTRY</sequence>
<accession>A0A8D8VK09</accession>